<feature type="region of interest" description="Disordered" evidence="2">
    <location>
        <begin position="167"/>
        <end position="216"/>
    </location>
</feature>
<evidence type="ECO:0000256" key="2">
    <source>
        <dbReference type="SAM" id="MobiDB-lite"/>
    </source>
</evidence>
<dbReference type="Pfam" id="PF03038">
    <property type="entry name" value="Herpes_UL95"/>
    <property type="match status" value="1"/>
</dbReference>
<comment type="similarity">
    <text evidence="1">Belongs to the herpesviridae UL95 family.</text>
</comment>
<feature type="compositionally biased region" description="Basic and acidic residues" evidence="2">
    <location>
        <begin position="9"/>
        <end position="33"/>
    </location>
</feature>
<accession>A0A0G2T9Z9</accession>
<evidence type="ECO:0000313" key="3">
    <source>
        <dbReference type="EMBL" id="AKI09317.1"/>
    </source>
</evidence>
<organism evidence="3 4">
    <name type="scientific">Human cytomegalovirus</name>
    <name type="common">HHV-5</name>
    <name type="synonym">Human herpesvirus 5</name>
    <dbReference type="NCBI Taxonomy" id="10359"/>
    <lineage>
        <taxon>Viruses</taxon>
        <taxon>Duplodnaviria</taxon>
        <taxon>Heunggongvirae</taxon>
        <taxon>Peploviricota</taxon>
        <taxon>Herviviricetes</taxon>
        <taxon>Herpesvirales</taxon>
        <taxon>Orthoherpesviridae</taxon>
        <taxon>Betaherpesvirinae</taxon>
        <taxon>Cytomegalovirus</taxon>
        <taxon>Cytomegalovirus humanbeta5</taxon>
    </lineage>
</organism>
<organismHost>
    <name type="scientific">Homo sapiens</name>
    <name type="common">Human</name>
    <dbReference type="NCBI Taxonomy" id="9606"/>
</organismHost>
<feature type="compositionally biased region" description="Low complexity" evidence="2">
    <location>
        <begin position="50"/>
        <end position="82"/>
    </location>
</feature>
<gene>
    <name evidence="3" type="primary">UL95</name>
</gene>
<feature type="region of interest" description="Disordered" evidence="2">
    <location>
        <begin position="1"/>
        <end position="92"/>
    </location>
</feature>
<name>A0A0G2T9Z9_HCMV</name>
<dbReference type="InterPro" id="IPR004280">
    <property type="entry name" value="Herpes_UL95"/>
</dbReference>
<feature type="compositionally biased region" description="Basic residues" evidence="2">
    <location>
        <begin position="202"/>
        <end position="211"/>
    </location>
</feature>
<evidence type="ECO:0000256" key="1">
    <source>
        <dbReference type="ARBA" id="ARBA00006002"/>
    </source>
</evidence>
<proteinExistence type="inferred from homology"/>
<reference evidence="3 4" key="1">
    <citation type="journal article" date="2015" name="J. Virol.">
        <title>High-throughput analysis of human cytomegalovirus genome diversity highlights the widespread occurrence of gene-disrupting mutations and pervasive recombination.</title>
        <authorList>
            <person name="Sijmons S."/>
            <person name="Thys K."/>
            <person name="Mbong Ngwese M."/>
            <person name="Van Damme E."/>
            <person name="Dvorak J."/>
            <person name="Van Loock M."/>
            <person name="Li G."/>
            <person name="Tachezy R."/>
            <person name="Busson L."/>
            <person name="Aerssens J."/>
            <person name="Van Ranst M."/>
            <person name="Maes P."/>
        </authorList>
    </citation>
    <scope>NUCLEOTIDE SEQUENCE [LARGE SCALE GENOMIC DNA]</scope>
    <source>
        <strain evidence="3">CZ/2/2012</strain>
    </source>
</reference>
<sequence>MMAAAVVRAEVRRQRREERKKMASARTTEDPPENHVVADVACGTGAVTRSSSSSLVVSSSSASGSDESSSASPLSFPVSSPSTAVRSPGSAGVSTSLCSVERMVELSAQSPAADFSVSEAWRFEEAVNMALVACEAVSPYDRFRLIETPDENFLLVTNVIPRESAEVPVLDSSSSGGDSGPEDKKKNVGNKTAGEKNGGGSRAKRRRRRRAPKNDAATPSFLRRHDVLERFAAAAEPLPSLCVHDYALRNADRVTYDGELIYGSYLLYRKAHVELSLSSNKVQHVEAVLRQVYTPGLLDHHNVCDVEALLWLLYCGPRSFCARDTCFGREKNGCPFPALLPKLFYEPVRDYMTYMNLAELYVFVWYRGYEFPAPTPQATTAGGGGGGGGGGGSGGGGGAGACAVETSASAGRVDDAGDEVHLPLKPVSLDRLREVLQAVRGRFSGREVPAWPASSRTCLLCALYSQNRLCLDLARDEARTVSYSPIVIQDCAAAVTDVTLSHILPGQSTVSLFPVYHVGKLLDALSLNDAGLITLNL</sequence>
<dbReference type="EMBL" id="KP745643">
    <property type="protein sequence ID" value="AKI09317.1"/>
    <property type="molecule type" value="Genomic_DNA"/>
</dbReference>
<protein>
    <submittedName>
        <fullName evidence="3">Protein UL95</fullName>
    </submittedName>
</protein>
<dbReference type="Proteomes" id="UP000175167">
    <property type="component" value="Genome"/>
</dbReference>
<evidence type="ECO:0000313" key="4">
    <source>
        <dbReference type="Proteomes" id="UP000175167"/>
    </source>
</evidence>